<dbReference type="PANTHER" id="PTHR43393">
    <property type="entry name" value="CYTOKININ RIBOSIDE 5'-MONOPHOSPHATE PHOSPHORIBOHYDROLASE"/>
    <property type="match status" value="1"/>
</dbReference>
<dbReference type="PANTHER" id="PTHR43393:SF3">
    <property type="entry name" value="LYSINE DECARBOXYLASE-LIKE PROTEIN"/>
    <property type="match status" value="1"/>
</dbReference>
<evidence type="ECO:0000313" key="1">
    <source>
        <dbReference type="EMBL" id="GAA4107519.1"/>
    </source>
</evidence>
<organism evidence="1 2">
    <name type="scientific">Aquimarina addita</name>
    <dbReference type="NCBI Taxonomy" id="870485"/>
    <lineage>
        <taxon>Bacteria</taxon>
        <taxon>Pseudomonadati</taxon>
        <taxon>Bacteroidota</taxon>
        <taxon>Flavobacteriia</taxon>
        <taxon>Flavobacteriales</taxon>
        <taxon>Flavobacteriaceae</taxon>
        <taxon>Aquimarina</taxon>
    </lineage>
</organism>
<comment type="caution">
    <text evidence="1">The sequence shown here is derived from an EMBL/GenBank/DDBJ whole genome shotgun (WGS) entry which is preliminary data.</text>
</comment>
<dbReference type="InterPro" id="IPR041164">
    <property type="entry name" value="LDcluster4"/>
</dbReference>
<protein>
    <recommendedName>
        <fullName evidence="3">LOG family protein</fullName>
    </recommendedName>
</protein>
<reference evidence="2" key="1">
    <citation type="journal article" date="2019" name="Int. J. Syst. Evol. Microbiol.">
        <title>The Global Catalogue of Microorganisms (GCM) 10K type strain sequencing project: providing services to taxonomists for standard genome sequencing and annotation.</title>
        <authorList>
            <consortium name="The Broad Institute Genomics Platform"/>
            <consortium name="The Broad Institute Genome Sequencing Center for Infectious Disease"/>
            <person name="Wu L."/>
            <person name="Ma J."/>
        </authorList>
    </citation>
    <scope>NUCLEOTIDE SEQUENCE [LARGE SCALE GENOMIC DNA]</scope>
    <source>
        <strain evidence="2">JCM 17106</strain>
    </source>
</reference>
<dbReference type="Proteomes" id="UP001500459">
    <property type="component" value="Unassembled WGS sequence"/>
</dbReference>
<sequence length="175" mass="19823">MKEIKYAALFGGAGKNRESKEYKETVQIGSLLAEKGYVVKNGGYGGMMEAVSKGILQSGGRAIGITCKQVGSEKGNEFLSETIVTETLYQRLELLIKETNVFVIQRGGIGTLSEVFLTLDIIRKERSANRPKVFFIGSFWNEIIETLKNNIIPEYEHHLFRICMDYEEFKRELLK</sequence>
<gene>
    <name evidence="1" type="ORF">GCM10022393_02880</name>
</gene>
<proteinExistence type="predicted"/>
<dbReference type="SUPFAM" id="SSF102405">
    <property type="entry name" value="MCP/YpsA-like"/>
    <property type="match status" value="1"/>
</dbReference>
<evidence type="ECO:0008006" key="3">
    <source>
        <dbReference type="Google" id="ProtNLM"/>
    </source>
</evidence>
<dbReference type="InterPro" id="IPR052341">
    <property type="entry name" value="LOG_family_nucleotidases"/>
</dbReference>
<dbReference type="RefSeq" id="WP_344924086.1">
    <property type="nucleotide sequence ID" value="NZ_BAABCW010000001.1"/>
</dbReference>
<dbReference type="EMBL" id="BAABCW010000001">
    <property type="protein sequence ID" value="GAA4107519.1"/>
    <property type="molecule type" value="Genomic_DNA"/>
</dbReference>
<accession>A0ABP7X9C5</accession>
<evidence type="ECO:0000313" key="2">
    <source>
        <dbReference type="Proteomes" id="UP001500459"/>
    </source>
</evidence>
<keyword evidence="2" id="KW-1185">Reference proteome</keyword>
<name>A0ABP7X9C5_9FLAO</name>
<dbReference type="Pfam" id="PF18306">
    <property type="entry name" value="LDcluster4"/>
    <property type="match status" value="1"/>
</dbReference>
<dbReference type="Gene3D" id="3.40.50.450">
    <property type="match status" value="1"/>
</dbReference>